<dbReference type="Gene3D" id="2.130.10.130">
    <property type="entry name" value="Integrin alpha, N-terminal"/>
    <property type="match status" value="3"/>
</dbReference>
<comment type="caution">
    <text evidence="2">The sequence shown here is derived from an EMBL/GenBank/DDBJ whole genome shotgun (WGS) entry which is preliminary data.</text>
</comment>
<organism evidence="2 3">
    <name type="scientific">Paenibacillus etheri</name>
    <dbReference type="NCBI Taxonomy" id="1306852"/>
    <lineage>
        <taxon>Bacteria</taxon>
        <taxon>Bacillati</taxon>
        <taxon>Bacillota</taxon>
        <taxon>Bacilli</taxon>
        <taxon>Bacillales</taxon>
        <taxon>Paenibacillaceae</taxon>
        <taxon>Paenibacillus</taxon>
    </lineage>
</organism>
<dbReference type="EMBL" id="LCZJ02000098">
    <property type="protein sequence ID" value="KTD83174.1"/>
    <property type="molecule type" value="Genomic_DNA"/>
</dbReference>
<dbReference type="SUPFAM" id="SSF69318">
    <property type="entry name" value="Integrin alpha N-terminal domain"/>
    <property type="match status" value="1"/>
</dbReference>
<reference evidence="2 3" key="1">
    <citation type="journal article" date="2015" name="Int. Biodeterior. Biodegradation">
        <title>Physiological and genetic screening methods for the isolation of methyl tert-butyl ether-degrading bacteria for bioremediation purposes.</title>
        <authorList>
            <person name="Guisado I.M."/>
            <person name="Purswani J."/>
            <person name="Gonzalez Lopez J."/>
            <person name="Pozo C."/>
        </authorList>
    </citation>
    <scope>NUCLEOTIDE SEQUENCE [LARGE SCALE GENOMIC DNA]</scope>
    <source>
        <strain evidence="2 3">SH7</strain>
    </source>
</reference>
<dbReference type="Proteomes" id="UP000054709">
    <property type="component" value="Unassembled WGS sequence"/>
</dbReference>
<feature type="signal peptide" evidence="1">
    <location>
        <begin position="1"/>
        <end position="25"/>
    </location>
</feature>
<dbReference type="OrthoDB" id="1653343at2"/>
<dbReference type="RefSeq" id="WP_060626968.1">
    <property type="nucleotide sequence ID" value="NZ_LCZJ02000098.1"/>
</dbReference>
<gene>
    <name evidence="2" type="ORF">UQ64_03330</name>
</gene>
<feature type="chain" id="PRO_5006919953" evidence="1">
    <location>
        <begin position="26"/>
        <end position="643"/>
    </location>
</feature>
<keyword evidence="3" id="KW-1185">Reference proteome</keyword>
<proteinExistence type="predicted"/>
<dbReference type="InterPro" id="IPR028994">
    <property type="entry name" value="Integrin_alpha_N"/>
</dbReference>
<protein>
    <submittedName>
        <fullName evidence="2">Uncharacterized protein</fullName>
    </submittedName>
</protein>
<evidence type="ECO:0000313" key="3">
    <source>
        <dbReference type="Proteomes" id="UP000054709"/>
    </source>
</evidence>
<accession>A0A0W1APA3</accession>
<evidence type="ECO:0000256" key="1">
    <source>
        <dbReference type="SAM" id="SignalP"/>
    </source>
</evidence>
<evidence type="ECO:0000313" key="2">
    <source>
        <dbReference type="EMBL" id="KTD83174.1"/>
    </source>
</evidence>
<name>A0A0W1APA3_9BACL</name>
<sequence>MKIKKTLSVALCVAAVASFSSQAMANPAATPTSSTVAPSTNQVGQKFTLAGVQTNAKTVLIATRTVDLDLDGVKDTLYLIGDKNESPDFSNINLIVVNGKTNKVLNAGIKGFDGLNAKISYVNDFNNDHALDVMITAYSGGNQGSTNARIVTFKNDTPSIILGGDLKVKGERALFRTLEAVDVENDGVNELLGIRILHGEATSVVTGYEKVWFAYKNGEFQVSKSETTKEDPFKQPALGEQTVGQPFALQGVKTTDKTILIRKQVNDVNKDGVEDKIYLIGDKADELGYVSNINLVVVDGKTNTLKDANISGFDGYKPEIQWIGDFNGDKANDVMFTAFSGGNNGTTDAYILSFAGDKVQPLLSVKPVVEGKPAFFNTLEQVDLNKDGVYDLVGTRKVRGDAEAIVLGEEKTTFTFKDGAFKVVGTETIKSDSKPATTPTTTTPTTTTSDFTVGKRFELKGITTTAKTILLAKQQVDVTGNGVADNVLLIGNKDAANGDLVTDINIVVLEGKTKKVINSNIKGFTGYQPKINFVGDFNGDKSKDVMITVYSGGNSGSTNAYVVSFKDSGVKVLLNEYVKVNGKRSLYNTMKASDVDKNGVYEIVATKTIRGEATSVIKGVETSVLAYKNGAFQVKSTTVKKSK</sequence>
<keyword evidence="1" id="KW-0732">Signal</keyword>
<dbReference type="AlphaFoldDB" id="A0A0W1APA3"/>